<evidence type="ECO:0000256" key="1">
    <source>
        <dbReference type="SAM" id="MobiDB-lite"/>
    </source>
</evidence>
<keyword evidence="3" id="KW-1185">Reference proteome</keyword>
<gene>
    <name evidence="2" type="ORF">L9F63_008654</name>
</gene>
<dbReference type="AlphaFoldDB" id="A0AAD7Z4J0"/>
<organism evidence="2 3">
    <name type="scientific">Diploptera punctata</name>
    <name type="common">Pacific beetle cockroach</name>
    <dbReference type="NCBI Taxonomy" id="6984"/>
    <lineage>
        <taxon>Eukaryota</taxon>
        <taxon>Metazoa</taxon>
        <taxon>Ecdysozoa</taxon>
        <taxon>Arthropoda</taxon>
        <taxon>Hexapoda</taxon>
        <taxon>Insecta</taxon>
        <taxon>Pterygota</taxon>
        <taxon>Neoptera</taxon>
        <taxon>Polyneoptera</taxon>
        <taxon>Dictyoptera</taxon>
        <taxon>Blattodea</taxon>
        <taxon>Blaberoidea</taxon>
        <taxon>Blaberidae</taxon>
        <taxon>Diplopterinae</taxon>
        <taxon>Diploptera</taxon>
    </lineage>
</organism>
<proteinExistence type="predicted"/>
<dbReference type="Proteomes" id="UP001233999">
    <property type="component" value="Unassembled WGS sequence"/>
</dbReference>
<sequence>LLMKIRQIRIHARSQKPNTLSNVVLGTLSSNIICFPPNLIMSKTQSANGETELRQEPIVPKPQGNNPEEPSRTKLSLLK</sequence>
<evidence type="ECO:0000313" key="2">
    <source>
        <dbReference type="EMBL" id="KAJ9573964.1"/>
    </source>
</evidence>
<feature type="region of interest" description="Disordered" evidence="1">
    <location>
        <begin position="45"/>
        <end position="79"/>
    </location>
</feature>
<reference evidence="2" key="2">
    <citation type="submission" date="2023-05" db="EMBL/GenBank/DDBJ databases">
        <authorList>
            <person name="Fouks B."/>
        </authorList>
    </citation>
    <scope>NUCLEOTIDE SEQUENCE</scope>
    <source>
        <strain evidence="2">Stay&amp;Tobe</strain>
        <tissue evidence="2">Testes</tissue>
    </source>
</reference>
<dbReference type="EMBL" id="JASPKZ010010663">
    <property type="protein sequence ID" value="KAJ9573964.1"/>
    <property type="molecule type" value="Genomic_DNA"/>
</dbReference>
<feature type="non-terminal residue" evidence="2">
    <location>
        <position position="79"/>
    </location>
</feature>
<accession>A0AAD7Z4J0</accession>
<name>A0AAD7Z4J0_DIPPU</name>
<evidence type="ECO:0000313" key="3">
    <source>
        <dbReference type="Proteomes" id="UP001233999"/>
    </source>
</evidence>
<protein>
    <submittedName>
        <fullName evidence="2">Uncharacterized protein</fullName>
    </submittedName>
</protein>
<comment type="caution">
    <text evidence="2">The sequence shown here is derived from an EMBL/GenBank/DDBJ whole genome shotgun (WGS) entry which is preliminary data.</text>
</comment>
<feature type="non-terminal residue" evidence="2">
    <location>
        <position position="1"/>
    </location>
</feature>
<reference evidence="2" key="1">
    <citation type="journal article" date="2023" name="IScience">
        <title>Live-bearing cockroach genome reveals convergent evolutionary mechanisms linked to viviparity in insects and beyond.</title>
        <authorList>
            <person name="Fouks B."/>
            <person name="Harrison M.C."/>
            <person name="Mikhailova A.A."/>
            <person name="Marchal E."/>
            <person name="English S."/>
            <person name="Carruthers M."/>
            <person name="Jennings E.C."/>
            <person name="Chiamaka E.L."/>
            <person name="Frigard R.A."/>
            <person name="Pippel M."/>
            <person name="Attardo G.M."/>
            <person name="Benoit J.B."/>
            <person name="Bornberg-Bauer E."/>
            <person name="Tobe S.S."/>
        </authorList>
    </citation>
    <scope>NUCLEOTIDE SEQUENCE</scope>
    <source>
        <strain evidence="2">Stay&amp;Tobe</strain>
    </source>
</reference>